<evidence type="ECO:0000313" key="3">
    <source>
        <dbReference type="EMBL" id="PJC70073.1"/>
    </source>
</evidence>
<sequence length="319" mass="35483">MAKVLVTGGAGFIGSHIVDSVCKDKFDTAIVVDINLKPNLKAKSRDYNLWISSGGYINKSARYYGLDITDFASMINLFELTQPQYVIHCAALARIQPSLQNPVETYRTNVLGTVNLLEASRRVGVKKFIYSGSSSAYGANTKMPLKETMKPEPLNPYAYSKLMAEMATRQYVKNFGLKATILRYFNVYGPGQPSEGQYATVIGIFLRQLKNNEPFTIVPDGNQSRDFTWVGDVVRANILAMESDKVNNGEVINIGSGKNYSILEIADIIGGNDYPRKMIEPRIGEAKETLAHISKAKKLLDWEPKMSFEKGIEILKINC</sequence>
<dbReference type="InterPro" id="IPR036291">
    <property type="entry name" value="NAD(P)-bd_dom_sf"/>
</dbReference>
<evidence type="ECO:0000256" key="1">
    <source>
        <dbReference type="ARBA" id="ARBA00007637"/>
    </source>
</evidence>
<dbReference type="Proteomes" id="UP000229041">
    <property type="component" value="Unassembled WGS sequence"/>
</dbReference>
<name>A0A2M8G9E2_9BACT</name>
<dbReference type="Gene3D" id="3.40.50.720">
    <property type="entry name" value="NAD(P)-binding Rossmann-like Domain"/>
    <property type="match status" value="1"/>
</dbReference>
<dbReference type="AlphaFoldDB" id="A0A2M8G9E2"/>
<organism evidence="3 4">
    <name type="scientific">Candidatus Tagabacteria bacterium CG_4_8_14_3_um_filter_41_8</name>
    <dbReference type="NCBI Taxonomy" id="1975018"/>
    <lineage>
        <taxon>Bacteria</taxon>
        <taxon>Candidatus Tagaibacteriota</taxon>
    </lineage>
</organism>
<feature type="domain" description="NAD-dependent epimerase/dehydratase" evidence="2">
    <location>
        <begin position="4"/>
        <end position="255"/>
    </location>
</feature>
<evidence type="ECO:0000259" key="2">
    <source>
        <dbReference type="Pfam" id="PF01370"/>
    </source>
</evidence>
<accession>A0A2M8G9E2</accession>
<dbReference type="Gene3D" id="3.90.25.10">
    <property type="entry name" value="UDP-galactose 4-epimerase, domain 1"/>
    <property type="match status" value="1"/>
</dbReference>
<dbReference type="PANTHER" id="PTHR43000">
    <property type="entry name" value="DTDP-D-GLUCOSE 4,6-DEHYDRATASE-RELATED"/>
    <property type="match status" value="1"/>
</dbReference>
<reference evidence="4" key="1">
    <citation type="submission" date="2017-09" db="EMBL/GenBank/DDBJ databases">
        <title>Depth-based differentiation of microbial function through sediment-hosted aquifers and enrichment of novel symbionts in the deep terrestrial subsurface.</title>
        <authorList>
            <person name="Probst A.J."/>
            <person name="Ladd B."/>
            <person name="Jarett J.K."/>
            <person name="Geller-Mcgrath D.E."/>
            <person name="Sieber C.M.K."/>
            <person name="Emerson J.B."/>
            <person name="Anantharaman K."/>
            <person name="Thomas B.C."/>
            <person name="Malmstrom R."/>
            <person name="Stieglmeier M."/>
            <person name="Klingl A."/>
            <person name="Woyke T."/>
            <person name="Ryan C.M."/>
            <person name="Banfield J.F."/>
        </authorList>
    </citation>
    <scope>NUCLEOTIDE SEQUENCE [LARGE SCALE GENOMIC DNA]</scope>
</reference>
<comment type="caution">
    <text evidence="3">The sequence shown here is derived from an EMBL/GenBank/DDBJ whole genome shotgun (WGS) entry which is preliminary data.</text>
</comment>
<dbReference type="InterPro" id="IPR001509">
    <property type="entry name" value="Epimerase_deHydtase"/>
</dbReference>
<evidence type="ECO:0000313" key="4">
    <source>
        <dbReference type="Proteomes" id="UP000229041"/>
    </source>
</evidence>
<protein>
    <recommendedName>
        <fullName evidence="2">NAD-dependent epimerase/dehydratase domain-containing protein</fullName>
    </recommendedName>
</protein>
<comment type="similarity">
    <text evidence="1">Belongs to the NAD(P)-dependent epimerase/dehydratase family.</text>
</comment>
<dbReference type="Pfam" id="PF01370">
    <property type="entry name" value="Epimerase"/>
    <property type="match status" value="1"/>
</dbReference>
<dbReference type="SUPFAM" id="SSF51735">
    <property type="entry name" value="NAD(P)-binding Rossmann-fold domains"/>
    <property type="match status" value="1"/>
</dbReference>
<gene>
    <name evidence="3" type="ORF">CO014_00630</name>
</gene>
<dbReference type="EMBL" id="PFQR01000017">
    <property type="protein sequence ID" value="PJC70073.1"/>
    <property type="molecule type" value="Genomic_DNA"/>
</dbReference>
<proteinExistence type="inferred from homology"/>